<name>A0A5C7I8J5_9ROSI</name>
<dbReference type="InterPro" id="IPR000994">
    <property type="entry name" value="Pept_M24"/>
</dbReference>
<dbReference type="GO" id="GO:0004177">
    <property type="term" value="F:aminopeptidase activity"/>
    <property type="evidence" value="ECO:0007669"/>
    <property type="project" value="UniProtKB-KW"/>
</dbReference>
<keyword evidence="2" id="KW-0645">Protease</keyword>
<dbReference type="GO" id="GO:0008235">
    <property type="term" value="F:metalloexopeptidase activity"/>
    <property type="evidence" value="ECO:0007669"/>
    <property type="project" value="TreeGrafter"/>
</dbReference>
<dbReference type="InterPro" id="IPR036005">
    <property type="entry name" value="Creatinase/aminopeptidase-like"/>
</dbReference>
<accession>A0A5C7I8J5</accession>
<dbReference type="PANTHER" id="PTHR45777:SF2">
    <property type="entry name" value="METHIONINE AMINOPEPTIDASE 2"/>
    <property type="match status" value="1"/>
</dbReference>
<dbReference type="GO" id="GO:0006508">
    <property type="term" value="P:proteolysis"/>
    <property type="evidence" value="ECO:0007669"/>
    <property type="project" value="UniProtKB-KW"/>
</dbReference>
<feature type="domain" description="Peptidase M24" evidence="4">
    <location>
        <begin position="6"/>
        <end position="79"/>
    </location>
</feature>
<keyword evidence="6" id="KW-1185">Reference proteome</keyword>
<evidence type="ECO:0000256" key="2">
    <source>
        <dbReference type="ARBA" id="ARBA00022670"/>
    </source>
</evidence>
<protein>
    <recommendedName>
        <fullName evidence="4">Peptidase M24 domain-containing protein</fullName>
    </recommendedName>
</protein>
<evidence type="ECO:0000256" key="1">
    <source>
        <dbReference type="ARBA" id="ARBA00022438"/>
    </source>
</evidence>
<organism evidence="5 6">
    <name type="scientific">Acer yangbiense</name>
    <dbReference type="NCBI Taxonomy" id="1000413"/>
    <lineage>
        <taxon>Eukaryota</taxon>
        <taxon>Viridiplantae</taxon>
        <taxon>Streptophyta</taxon>
        <taxon>Embryophyta</taxon>
        <taxon>Tracheophyta</taxon>
        <taxon>Spermatophyta</taxon>
        <taxon>Magnoliopsida</taxon>
        <taxon>eudicotyledons</taxon>
        <taxon>Gunneridae</taxon>
        <taxon>Pentapetalae</taxon>
        <taxon>rosids</taxon>
        <taxon>malvids</taxon>
        <taxon>Sapindales</taxon>
        <taxon>Sapindaceae</taxon>
        <taxon>Hippocastanoideae</taxon>
        <taxon>Acereae</taxon>
        <taxon>Acer</taxon>
    </lineage>
</organism>
<dbReference type="InterPro" id="IPR050247">
    <property type="entry name" value="Met_Aminopeptidase_Type2"/>
</dbReference>
<dbReference type="OrthoDB" id="7848262at2759"/>
<evidence type="ECO:0000256" key="3">
    <source>
        <dbReference type="ARBA" id="ARBA00022801"/>
    </source>
</evidence>
<dbReference type="Proteomes" id="UP000323000">
    <property type="component" value="Chromosome 3"/>
</dbReference>
<comment type="caution">
    <text evidence="5">The sequence shown here is derived from an EMBL/GenBank/DDBJ whole genome shotgun (WGS) entry which is preliminary data.</text>
</comment>
<dbReference type="AlphaFoldDB" id="A0A5C7I8J5"/>
<proteinExistence type="predicted"/>
<dbReference type="SUPFAM" id="SSF55920">
    <property type="entry name" value="Creatinase/aminopeptidase"/>
    <property type="match status" value="1"/>
</dbReference>
<dbReference type="Gene3D" id="3.90.230.10">
    <property type="entry name" value="Creatinase/methionine aminopeptidase superfamily"/>
    <property type="match status" value="1"/>
</dbReference>
<dbReference type="Pfam" id="PF00557">
    <property type="entry name" value="Peptidase_M24"/>
    <property type="match status" value="1"/>
</dbReference>
<dbReference type="EMBL" id="VAHF01000003">
    <property type="protein sequence ID" value="TXG65467.1"/>
    <property type="molecule type" value="Genomic_DNA"/>
</dbReference>
<gene>
    <name evidence="5" type="ORF">EZV62_006742</name>
</gene>
<dbReference type="GO" id="GO:0005737">
    <property type="term" value="C:cytoplasm"/>
    <property type="evidence" value="ECO:0007669"/>
    <property type="project" value="TreeGrafter"/>
</dbReference>
<sequence>MLMTDLCETLENTVRKLISENGLQAGIAFPTGCSLNLVAAHWTPNTGDETVLQYDDVMKLDFGTHIDGNTVFTSSTFLIILVCPTYTAYIVPYVCDYTLN</sequence>
<keyword evidence="3" id="KW-0378">Hydrolase</keyword>
<dbReference type="PANTHER" id="PTHR45777">
    <property type="entry name" value="METHIONINE AMINOPEPTIDASE 2"/>
    <property type="match status" value="1"/>
</dbReference>
<evidence type="ECO:0000313" key="5">
    <source>
        <dbReference type="EMBL" id="TXG65467.1"/>
    </source>
</evidence>
<evidence type="ECO:0000313" key="6">
    <source>
        <dbReference type="Proteomes" id="UP000323000"/>
    </source>
</evidence>
<reference evidence="6" key="1">
    <citation type="journal article" date="2019" name="Gigascience">
        <title>De novo genome assembly of the endangered Acer yangbiense, a plant species with extremely small populations endemic to Yunnan Province, China.</title>
        <authorList>
            <person name="Yang J."/>
            <person name="Wariss H.M."/>
            <person name="Tao L."/>
            <person name="Zhang R."/>
            <person name="Yun Q."/>
            <person name="Hollingsworth P."/>
            <person name="Dao Z."/>
            <person name="Luo G."/>
            <person name="Guo H."/>
            <person name="Ma Y."/>
            <person name="Sun W."/>
        </authorList>
    </citation>
    <scope>NUCLEOTIDE SEQUENCE [LARGE SCALE GENOMIC DNA]</scope>
    <source>
        <strain evidence="6">cv. Malutang</strain>
    </source>
</reference>
<keyword evidence="1" id="KW-0031">Aminopeptidase</keyword>
<evidence type="ECO:0000259" key="4">
    <source>
        <dbReference type="Pfam" id="PF00557"/>
    </source>
</evidence>